<accession>A0A0D7BH82</accession>
<dbReference type="PROSITE" id="PS00626">
    <property type="entry name" value="RCC1_2"/>
    <property type="match status" value="2"/>
</dbReference>
<dbReference type="PANTHER" id="PTHR22870">
    <property type="entry name" value="REGULATOR OF CHROMOSOME CONDENSATION"/>
    <property type="match status" value="1"/>
</dbReference>
<name>A0A0D7BH82_9AGAR</name>
<gene>
    <name evidence="4" type="ORF">CYLTODRAFT_420596</name>
</gene>
<dbReference type="InterPro" id="IPR000408">
    <property type="entry name" value="Reg_chr_condens"/>
</dbReference>
<evidence type="ECO:0000313" key="5">
    <source>
        <dbReference type="Proteomes" id="UP000054007"/>
    </source>
</evidence>
<dbReference type="OrthoDB" id="5370059at2759"/>
<dbReference type="EMBL" id="KN880482">
    <property type="protein sequence ID" value="KIY69535.1"/>
    <property type="molecule type" value="Genomic_DNA"/>
</dbReference>
<feature type="repeat" description="RCC1" evidence="2">
    <location>
        <begin position="1"/>
        <end position="55"/>
    </location>
</feature>
<dbReference type="InterPro" id="IPR051210">
    <property type="entry name" value="Ub_ligase/GEF_domain"/>
</dbReference>
<evidence type="ECO:0000256" key="1">
    <source>
        <dbReference type="ARBA" id="ARBA00022737"/>
    </source>
</evidence>
<feature type="repeat" description="RCC1" evidence="2">
    <location>
        <begin position="190"/>
        <end position="242"/>
    </location>
</feature>
<evidence type="ECO:0000256" key="2">
    <source>
        <dbReference type="PROSITE-ProRule" id="PRU00235"/>
    </source>
</evidence>
<dbReference type="SUPFAM" id="SSF50985">
    <property type="entry name" value="RCC1/BLIP-II"/>
    <property type="match status" value="1"/>
</dbReference>
<sequence length="443" mass="48109">MLLACGSNAHGQLANDSVQDTCEFNPCIFEDAPGGRLRVLDLACGANHTLALAEDSDGKREIWGSGDGSSGQLGPRQMDDVYWQFVRLDIPHGLEGATPKFVAATWKTSFLVYSLPGDQSDVILCLGSNEFNDFGTSPFGSHTPGGISTVALDNLPRLDPTLAEPITVHSISTGQRHIVVRLTTPTSNGPRLVGWGAARHGQLQAPYGTCVTETLPKVLRTPQGIPKAVSCGSQHTIILLEDGQILAWGANRKGQLVGIESLVDVQEVHCTWNGTYCVTREGIVSRGLNNAGQLGREDTSETGLVEFPLPWRAPKLVACGSEHTLALFVGESTQDYEDSDALIQSTERKPSSKPELTSPRPSTTSQTLELWGWGWNEHGNLGLGMQNDVLRPELLFSKKLFIPKQDDVNGKWRTVGRYAKAWAGCGTSWVYYDDEEADSEELH</sequence>
<dbReference type="Gene3D" id="2.130.10.30">
    <property type="entry name" value="Regulator of chromosome condensation 1/beta-lactamase-inhibitor protein II"/>
    <property type="match status" value="2"/>
</dbReference>
<dbReference type="Pfam" id="PF13540">
    <property type="entry name" value="RCC1_2"/>
    <property type="match status" value="1"/>
</dbReference>
<feature type="repeat" description="RCC1" evidence="2">
    <location>
        <begin position="281"/>
        <end position="330"/>
    </location>
</feature>
<proteinExistence type="predicted"/>
<dbReference type="AlphaFoldDB" id="A0A0D7BH82"/>
<dbReference type="Proteomes" id="UP000054007">
    <property type="component" value="Unassembled WGS sequence"/>
</dbReference>
<evidence type="ECO:0000313" key="4">
    <source>
        <dbReference type="EMBL" id="KIY69535.1"/>
    </source>
</evidence>
<evidence type="ECO:0000256" key="3">
    <source>
        <dbReference type="SAM" id="MobiDB-lite"/>
    </source>
</evidence>
<feature type="region of interest" description="Disordered" evidence="3">
    <location>
        <begin position="339"/>
        <end position="365"/>
    </location>
</feature>
<keyword evidence="5" id="KW-1185">Reference proteome</keyword>
<organism evidence="4 5">
    <name type="scientific">Cylindrobasidium torrendii FP15055 ss-10</name>
    <dbReference type="NCBI Taxonomy" id="1314674"/>
    <lineage>
        <taxon>Eukaryota</taxon>
        <taxon>Fungi</taxon>
        <taxon>Dikarya</taxon>
        <taxon>Basidiomycota</taxon>
        <taxon>Agaricomycotina</taxon>
        <taxon>Agaricomycetes</taxon>
        <taxon>Agaricomycetidae</taxon>
        <taxon>Agaricales</taxon>
        <taxon>Marasmiineae</taxon>
        <taxon>Physalacriaceae</taxon>
        <taxon>Cylindrobasidium</taxon>
    </lineage>
</organism>
<dbReference type="PANTHER" id="PTHR22870:SF408">
    <property type="entry name" value="OS09G0560450 PROTEIN"/>
    <property type="match status" value="1"/>
</dbReference>
<reference evidence="4 5" key="1">
    <citation type="journal article" date="2015" name="Fungal Genet. Biol.">
        <title>Evolution of novel wood decay mechanisms in Agaricales revealed by the genome sequences of Fistulina hepatica and Cylindrobasidium torrendii.</title>
        <authorList>
            <person name="Floudas D."/>
            <person name="Held B.W."/>
            <person name="Riley R."/>
            <person name="Nagy L.G."/>
            <person name="Koehler G."/>
            <person name="Ransdell A.S."/>
            <person name="Younus H."/>
            <person name="Chow J."/>
            <person name="Chiniquy J."/>
            <person name="Lipzen A."/>
            <person name="Tritt A."/>
            <person name="Sun H."/>
            <person name="Haridas S."/>
            <person name="LaButti K."/>
            <person name="Ohm R.A."/>
            <person name="Kues U."/>
            <person name="Blanchette R.A."/>
            <person name="Grigoriev I.V."/>
            <person name="Minto R.E."/>
            <person name="Hibbett D.S."/>
        </authorList>
    </citation>
    <scope>NUCLEOTIDE SEQUENCE [LARGE SCALE GENOMIC DNA]</scope>
    <source>
        <strain evidence="4 5">FP15055 ss-10</strain>
    </source>
</reference>
<dbReference type="Pfam" id="PF00415">
    <property type="entry name" value="RCC1"/>
    <property type="match status" value="1"/>
</dbReference>
<keyword evidence="1" id="KW-0677">Repeat</keyword>
<dbReference type="STRING" id="1314674.A0A0D7BH82"/>
<dbReference type="PROSITE" id="PS50012">
    <property type="entry name" value="RCC1_3"/>
    <property type="match status" value="3"/>
</dbReference>
<dbReference type="InterPro" id="IPR009091">
    <property type="entry name" value="RCC1/BLIP-II"/>
</dbReference>
<protein>
    <submittedName>
        <fullName evidence="4">RCC1/BLIP-II protein</fullName>
    </submittedName>
</protein>